<feature type="transmembrane region" description="Helical" evidence="23">
    <location>
        <begin position="707"/>
        <end position="728"/>
    </location>
</feature>
<keyword evidence="7" id="KW-0597">Phosphoprotein</keyword>
<evidence type="ECO:0000256" key="12">
    <source>
        <dbReference type="ARBA" id="ARBA00022796"/>
    </source>
</evidence>
<dbReference type="InterPro" id="IPR023214">
    <property type="entry name" value="HAD_sf"/>
</dbReference>
<dbReference type="InterPro" id="IPR036412">
    <property type="entry name" value="HAD-like_sf"/>
</dbReference>
<dbReference type="InterPro" id="IPR018303">
    <property type="entry name" value="ATPase_P-typ_P_site"/>
</dbReference>
<comment type="subcellular location">
    <subcellularLocation>
        <location evidence="1">Cell membrane</location>
        <topology evidence="1">Multi-pass membrane protein</topology>
    </subcellularLocation>
</comment>
<dbReference type="PRINTS" id="PR00119">
    <property type="entry name" value="CATATPASE"/>
</dbReference>
<dbReference type="PROSITE" id="PS00154">
    <property type="entry name" value="ATPASE_E1_E2"/>
    <property type="match status" value="1"/>
</dbReference>
<comment type="similarity">
    <text evidence="2 23">Belongs to the cation transport ATPase (P-type) (TC 3.A.3) family. Type IB subfamily.</text>
</comment>
<feature type="transmembrane region" description="Helical" evidence="23">
    <location>
        <begin position="88"/>
        <end position="108"/>
    </location>
</feature>
<dbReference type="STRING" id="1045558.SAMN05216175_109111"/>
<keyword evidence="13 23" id="KW-0067">ATP-binding</keyword>
<evidence type="ECO:0000256" key="14">
    <source>
        <dbReference type="ARBA" id="ARBA00022842"/>
    </source>
</evidence>
<keyword evidence="6 23" id="KW-1003">Cell membrane</keyword>
<dbReference type="InterPro" id="IPR023298">
    <property type="entry name" value="ATPase_P-typ_TM_dom_sf"/>
</dbReference>
<dbReference type="InterPro" id="IPR023299">
    <property type="entry name" value="ATPase_P-typ_cyto_dom_N"/>
</dbReference>
<evidence type="ECO:0000256" key="9">
    <source>
        <dbReference type="ARBA" id="ARBA00022723"/>
    </source>
</evidence>
<keyword evidence="18" id="KW-0406">Ion transport</keyword>
<evidence type="ECO:0000256" key="19">
    <source>
        <dbReference type="ARBA" id="ARBA00023136"/>
    </source>
</evidence>
<keyword evidence="17" id="KW-0186">Copper</keyword>
<dbReference type="Pfam" id="PF00122">
    <property type="entry name" value="E1-E2_ATPase"/>
    <property type="match status" value="1"/>
</dbReference>
<dbReference type="NCBIfam" id="TIGR01494">
    <property type="entry name" value="ATPase_P-type"/>
    <property type="match status" value="1"/>
</dbReference>
<evidence type="ECO:0000256" key="16">
    <source>
        <dbReference type="ARBA" id="ARBA00022989"/>
    </source>
</evidence>
<dbReference type="SFLD" id="SFLDG00002">
    <property type="entry name" value="C1.7:_P-type_atpase_like"/>
    <property type="match status" value="1"/>
</dbReference>
<keyword evidence="10" id="KW-0677">Repeat</keyword>
<feature type="transmembrane region" description="Helical" evidence="23">
    <location>
        <begin position="682"/>
        <end position="701"/>
    </location>
</feature>
<evidence type="ECO:0000256" key="3">
    <source>
        <dbReference type="ARBA" id="ARBA00012517"/>
    </source>
</evidence>
<evidence type="ECO:0000256" key="22">
    <source>
        <dbReference type="ARBA" id="ARBA00049289"/>
    </source>
</evidence>
<dbReference type="InterPro" id="IPR006121">
    <property type="entry name" value="HMA_dom"/>
</dbReference>
<keyword evidence="19 23" id="KW-0472">Membrane</keyword>
<feature type="transmembrane region" description="Helical" evidence="23">
    <location>
        <begin position="120"/>
        <end position="137"/>
    </location>
</feature>
<evidence type="ECO:0000256" key="1">
    <source>
        <dbReference type="ARBA" id="ARBA00004651"/>
    </source>
</evidence>
<dbReference type="InterPro" id="IPR001757">
    <property type="entry name" value="P_typ_ATPase"/>
</dbReference>
<gene>
    <name evidence="25" type="ORF">SAMN05216175_109111</name>
</gene>
<dbReference type="PROSITE" id="PS50846">
    <property type="entry name" value="HMA_2"/>
    <property type="match status" value="1"/>
</dbReference>
<evidence type="ECO:0000256" key="13">
    <source>
        <dbReference type="ARBA" id="ARBA00022840"/>
    </source>
</evidence>
<keyword evidence="14" id="KW-0460">Magnesium</keyword>
<dbReference type="GO" id="GO:0140581">
    <property type="term" value="F:P-type monovalent copper transporter activity"/>
    <property type="evidence" value="ECO:0007669"/>
    <property type="project" value="UniProtKB-EC"/>
</dbReference>
<feature type="transmembrane region" description="Helical" evidence="23">
    <location>
        <begin position="367"/>
        <end position="390"/>
    </location>
</feature>
<dbReference type="PRINTS" id="PR00943">
    <property type="entry name" value="CUATPASE"/>
</dbReference>
<reference evidence="26" key="1">
    <citation type="submission" date="2016-10" db="EMBL/GenBank/DDBJ databases">
        <authorList>
            <person name="Varghese N."/>
            <person name="Submissions S."/>
        </authorList>
    </citation>
    <scope>NUCLEOTIDE SEQUENCE [LARGE SCALE GENOMIC DNA]</scope>
    <source>
        <strain evidence="26">CGMCC 1.10971</strain>
    </source>
</reference>
<dbReference type="SFLD" id="SFLDF00027">
    <property type="entry name" value="p-type_atpase"/>
    <property type="match status" value="1"/>
</dbReference>
<protein>
    <recommendedName>
        <fullName evidence="4">Copper-exporting P-type ATPase</fullName>
        <ecNumber evidence="3">7.2.2.8</ecNumber>
    </recommendedName>
    <alternativeName>
        <fullName evidence="20">Copper-exporting P-type ATPase A</fullName>
    </alternativeName>
    <alternativeName>
        <fullName evidence="21">Cu(+)-exporting ATPase</fullName>
    </alternativeName>
</protein>
<dbReference type="FunFam" id="3.40.50.1000:FF:000144">
    <property type="entry name" value="copper-transporting ATPase 1 isoform X2"/>
    <property type="match status" value="1"/>
</dbReference>
<evidence type="ECO:0000256" key="11">
    <source>
        <dbReference type="ARBA" id="ARBA00022741"/>
    </source>
</evidence>
<dbReference type="InterPro" id="IPR044492">
    <property type="entry name" value="P_typ_ATPase_HD_dom"/>
</dbReference>
<feature type="transmembrane region" description="Helical" evidence="23">
    <location>
        <begin position="186"/>
        <end position="204"/>
    </location>
</feature>
<dbReference type="GO" id="GO:0043682">
    <property type="term" value="F:P-type divalent copper transporter activity"/>
    <property type="evidence" value="ECO:0007669"/>
    <property type="project" value="TreeGrafter"/>
</dbReference>
<feature type="domain" description="HMA" evidence="24">
    <location>
        <begin position="1"/>
        <end position="64"/>
    </location>
</feature>
<organism evidence="25 26">
    <name type="scientific">Neptunomonas qingdaonensis</name>
    <dbReference type="NCBI Taxonomy" id="1045558"/>
    <lineage>
        <taxon>Bacteria</taxon>
        <taxon>Pseudomonadati</taxon>
        <taxon>Pseudomonadota</taxon>
        <taxon>Gammaproteobacteria</taxon>
        <taxon>Oceanospirillales</taxon>
        <taxon>Oceanospirillaceae</taxon>
        <taxon>Neptunomonas</taxon>
    </lineage>
</organism>
<dbReference type="GO" id="GO:0060003">
    <property type="term" value="P:copper ion export"/>
    <property type="evidence" value="ECO:0007669"/>
    <property type="project" value="UniProtKB-ARBA"/>
</dbReference>
<dbReference type="NCBIfam" id="TIGR01511">
    <property type="entry name" value="ATPase-IB1_Cu"/>
    <property type="match status" value="1"/>
</dbReference>
<dbReference type="Gene3D" id="2.70.150.10">
    <property type="entry name" value="Calcium-transporting ATPase, cytoplasmic transduction domain A"/>
    <property type="match status" value="1"/>
</dbReference>
<keyword evidence="5" id="KW-0813">Transport</keyword>
<evidence type="ECO:0000313" key="26">
    <source>
        <dbReference type="Proteomes" id="UP000198623"/>
    </source>
</evidence>
<dbReference type="Proteomes" id="UP000198623">
    <property type="component" value="Unassembled WGS sequence"/>
</dbReference>
<evidence type="ECO:0000256" key="18">
    <source>
        <dbReference type="ARBA" id="ARBA00023065"/>
    </source>
</evidence>
<dbReference type="Pfam" id="PF00702">
    <property type="entry name" value="Hydrolase"/>
    <property type="match status" value="1"/>
</dbReference>
<dbReference type="CDD" id="cd00371">
    <property type="entry name" value="HMA"/>
    <property type="match status" value="1"/>
</dbReference>
<sequence length="738" mass="78913">MNTILILENVSCAGCVKKIETCISKIPDIEHAEVNFPQRKLYIQGSVNSELVISELNNIGYRARLSQNEAEDRIKQKASDSAQYRQRLIHSAVALSLGIPMMLAGFFMDEMSVQTTNDQILWGIIGALTLAIMYFSGRHFFSGAITALRNGSSTMDTLIAIGTGSAWLFSMLIVLFPQLFPESARHIYFEATVMIIGLVNLGLAMELRARSRTSDAVERLLDLQPKTARVIRNGKEQDIPLELVNIGDQIRIRPGEQIPVDARVLEGQSYIDESMLTGEPLPVNKTSGDTISGGTLNKSGSLLVVAERVGSETALSRIIEMIKQAQNSKPEIARLADKISSIFVPVVILISIATATLWYFFGPEPKVAYMLITATTVLIIACPCALGLATPMSVMVGVGKAAEHGILIRNAQALQTASAINTIVLDKTGTITEGAPTLTDIISVHSPDDRLLALAASLEQLSEHPLGEAVVKAAQEKNLELHSVEQFNAITGRGVSGKISTQNILLGNHALMHEQNINTQAVSDAVKRLTQTAHTPIFIAIDGQLEGVLAVTDPIRHDSASAIKRLQKAGIKVIMLTGDNQLTAAAIAKQVGVDEFIAEVMPADKASKVKELQQQGAIVAMAGDGINDAPALAQADVGFAIGNGTDIAIESADMVLIRNSLHSVADAIELSKAALKNIRQNLFGAFIYNSLGIPIAAGILFPFTGILLSPIIAGGAMAFSSATVVANANRLRLFKPSA</sequence>
<keyword evidence="26" id="KW-1185">Reference proteome</keyword>
<comment type="catalytic activity">
    <reaction evidence="22">
        <text>Cu(+)(in) + ATP + H2O = Cu(+)(out) + ADP + phosphate + H(+)</text>
        <dbReference type="Rhea" id="RHEA:25792"/>
        <dbReference type="ChEBI" id="CHEBI:15377"/>
        <dbReference type="ChEBI" id="CHEBI:15378"/>
        <dbReference type="ChEBI" id="CHEBI:30616"/>
        <dbReference type="ChEBI" id="CHEBI:43474"/>
        <dbReference type="ChEBI" id="CHEBI:49552"/>
        <dbReference type="ChEBI" id="CHEBI:456216"/>
        <dbReference type="EC" id="7.2.2.8"/>
    </reaction>
</comment>
<evidence type="ECO:0000256" key="7">
    <source>
        <dbReference type="ARBA" id="ARBA00022553"/>
    </source>
</evidence>
<evidence type="ECO:0000256" key="6">
    <source>
        <dbReference type="ARBA" id="ARBA00022475"/>
    </source>
</evidence>
<evidence type="ECO:0000256" key="23">
    <source>
        <dbReference type="RuleBase" id="RU362081"/>
    </source>
</evidence>
<dbReference type="Gene3D" id="3.30.70.100">
    <property type="match status" value="1"/>
</dbReference>
<feature type="transmembrane region" description="Helical" evidence="23">
    <location>
        <begin position="158"/>
        <end position="180"/>
    </location>
</feature>
<dbReference type="SUPFAM" id="SSF81653">
    <property type="entry name" value="Calcium ATPase, transduction domain A"/>
    <property type="match status" value="1"/>
</dbReference>
<evidence type="ECO:0000256" key="20">
    <source>
        <dbReference type="ARBA" id="ARBA00029719"/>
    </source>
</evidence>
<dbReference type="GO" id="GO:0005524">
    <property type="term" value="F:ATP binding"/>
    <property type="evidence" value="ECO:0007669"/>
    <property type="project" value="UniProtKB-UniRule"/>
</dbReference>
<evidence type="ECO:0000256" key="8">
    <source>
        <dbReference type="ARBA" id="ARBA00022692"/>
    </source>
</evidence>
<dbReference type="EC" id="7.2.2.8" evidence="3"/>
<dbReference type="FunFam" id="2.70.150.10:FF:000020">
    <property type="entry name" value="Copper-exporting P-type ATPase A"/>
    <property type="match status" value="1"/>
</dbReference>
<dbReference type="EMBL" id="FOOU01000009">
    <property type="protein sequence ID" value="SFG60551.1"/>
    <property type="molecule type" value="Genomic_DNA"/>
</dbReference>
<name>A0A1I2TE04_9GAMM</name>
<keyword evidence="15" id="KW-1278">Translocase</keyword>
<keyword evidence="8 23" id="KW-0812">Transmembrane</keyword>
<evidence type="ECO:0000256" key="10">
    <source>
        <dbReference type="ARBA" id="ARBA00022737"/>
    </source>
</evidence>
<dbReference type="PANTHER" id="PTHR43520:SF6">
    <property type="entry name" value="COPPER-EXPORTING P-TYPE ATPASE"/>
    <property type="match status" value="1"/>
</dbReference>
<dbReference type="Gene3D" id="3.40.1110.10">
    <property type="entry name" value="Calcium-transporting ATPase, cytoplasmic domain N"/>
    <property type="match status" value="1"/>
</dbReference>
<dbReference type="InterPro" id="IPR008250">
    <property type="entry name" value="ATPase_P-typ_transduc_dom_A_sf"/>
</dbReference>
<dbReference type="SUPFAM" id="SSF81665">
    <property type="entry name" value="Calcium ATPase, transmembrane domain M"/>
    <property type="match status" value="1"/>
</dbReference>
<keyword evidence="16 23" id="KW-1133">Transmembrane helix</keyword>
<feature type="transmembrane region" description="Helical" evidence="23">
    <location>
        <begin position="342"/>
        <end position="361"/>
    </location>
</feature>
<keyword evidence="9 23" id="KW-0479">Metal-binding</keyword>
<proteinExistence type="inferred from homology"/>
<dbReference type="GO" id="GO:0016887">
    <property type="term" value="F:ATP hydrolysis activity"/>
    <property type="evidence" value="ECO:0007669"/>
    <property type="project" value="InterPro"/>
</dbReference>
<dbReference type="InterPro" id="IPR027256">
    <property type="entry name" value="P-typ_ATPase_IB"/>
</dbReference>
<keyword evidence="12" id="KW-0187">Copper transport</keyword>
<dbReference type="InterPro" id="IPR036163">
    <property type="entry name" value="HMA_dom_sf"/>
</dbReference>
<evidence type="ECO:0000256" key="5">
    <source>
        <dbReference type="ARBA" id="ARBA00022448"/>
    </source>
</evidence>
<evidence type="ECO:0000256" key="21">
    <source>
        <dbReference type="ARBA" id="ARBA00033239"/>
    </source>
</evidence>
<evidence type="ECO:0000256" key="4">
    <source>
        <dbReference type="ARBA" id="ARBA00015102"/>
    </source>
</evidence>
<dbReference type="Pfam" id="PF00403">
    <property type="entry name" value="HMA"/>
    <property type="match status" value="1"/>
</dbReference>
<dbReference type="GO" id="GO:0055070">
    <property type="term" value="P:copper ion homeostasis"/>
    <property type="evidence" value="ECO:0007669"/>
    <property type="project" value="TreeGrafter"/>
</dbReference>
<evidence type="ECO:0000256" key="15">
    <source>
        <dbReference type="ARBA" id="ARBA00022967"/>
    </source>
</evidence>
<evidence type="ECO:0000259" key="24">
    <source>
        <dbReference type="PROSITE" id="PS50846"/>
    </source>
</evidence>
<dbReference type="PROSITE" id="PS01047">
    <property type="entry name" value="HMA_1"/>
    <property type="match status" value="1"/>
</dbReference>
<dbReference type="NCBIfam" id="TIGR01525">
    <property type="entry name" value="ATPase-IB_hvy"/>
    <property type="match status" value="1"/>
</dbReference>
<dbReference type="PANTHER" id="PTHR43520">
    <property type="entry name" value="ATP7, ISOFORM B"/>
    <property type="match status" value="1"/>
</dbReference>
<dbReference type="SUPFAM" id="SSF55008">
    <property type="entry name" value="HMA, heavy metal-associated domain"/>
    <property type="match status" value="1"/>
</dbReference>
<dbReference type="OrthoDB" id="9814270at2"/>
<evidence type="ECO:0000256" key="17">
    <source>
        <dbReference type="ARBA" id="ARBA00023008"/>
    </source>
</evidence>
<dbReference type="SFLD" id="SFLDS00003">
    <property type="entry name" value="Haloacid_Dehalogenase"/>
    <property type="match status" value="1"/>
</dbReference>
<dbReference type="Gene3D" id="3.40.50.1000">
    <property type="entry name" value="HAD superfamily/HAD-like"/>
    <property type="match status" value="1"/>
</dbReference>
<dbReference type="RefSeq" id="WP_090728648.1">
    <property type="nucleotide sequence ID" value="NZ_FOOU01000009.1"/>
</dbReference>
<dbReference type="CDD" id="cd02094">
    <property type="entry name" value="P-type_ATPase_Cu-like"/>
    <property type="match status" value="1"/>
</dbReference>
<dbReference type="InterPro" id="IPR017969">
    <property type="entry name" value="Heavy-metal-associated_CS"/>
</dbReference>
<evidence type="ECO:0000256" key="2">
    <source>
        <dbReference type="ARBA" id="ARBA00006024"/>
    </source>
</evidence>
<dbReference type="AlphaFoldDB" id="A0A1I2TE04"/>
<evidence type="ECO:0000313" key="25">
    <source>
        <dbReference type="EMBL" id="SFG60551.1"/>
    </source>
</evidence>
<dbReference type="SUPFAM" id="SSF56784">
    <property type="entry name" value="HAD-like"/>
    <property type="match status" value="1"/>
</dbReference>
<dbReference type="GO" id="GO:0005507">
    <property type="term" value="F:copper ion binding"/>
    <property type="evidence" value="ECO:0007669"/>
    <property type="project" value="TreeGrafter"/>
</dbReference>
<keyword evidence="11 23" id="KW-0547">Nucleotide-binding</keyword>
<dbReference type="InterPro" id="IPR059000">
    <property type="entry name" value="ATPase_P-type_domA"/>
</dbReference>
<accession>A0A1I2TE04</accession>
<dbReference type="GO" id="GO:0005886">
    <property type="term" value="C:plasma membrane"/>
    <property type="evidence" value="ECO:0007669"/>
    <property type="project" value="UniProtKB-SubCell"/>
</dbReference>